<feature type="signal peptide" evidence="3">
    <location>
        <begin position="1"/>
        <end position="22"/>
    </location>
</feature>
<keyword evidence="2" id="KW-0812">Transmembrane</keyword>
<reference evidence="4 5" key="1">
    <citation type="submission" date="2018-08" db="EMBL/GenBank/DDBJ databases">
        <authorList>
            <person name="Laetsch R D."/>
            <person name="Stevens L."/>
            <person name="Kumar S."/>
            <person name="Blaxter L. M."/>
        </authorList>
    </citation>
    <scope>NUCLEOTIDE SEQUENCE [LARGE SCALE GENOMIC DNA]</scope>
</reference>
<proteinExistence type="predicted"/>
<name>A0A498SKY7_ACAVI</name>
<evidence type="ECO:0000313" key="5">
    <source>
        <dbReference type="Proteomes" id="UP000276991"/>
    </source>
</evidence>
<feature type="compositionally biased region" description="Polar residues" evidence="1">
    <location>
        <begin position="49"/>
        <end position="62"/>
    </location>
</feature>
<keyword evidence="5" id="KW-1185">Reference proteome</keyword>
<dbReference type="AlphaFoldDB" id="A0A498SKY7"/>
<accession>A0A498SKY7</accession>
<dbReference type="EMBL" id="UPTC01001721">
    <property type="protein sequence ID" value="VBB32445.1"/>
    <property type="molecule type" value="Genomic_DNA"/>
</dbReference>
<dbReference type="Proteomes" id="UP000276991">
    <property type="component" value="Unassembled WGS sequence"/>
</dbReference>
<evidence type="ECO:0000313" key="4">
    <source>
        <dbReference type="EMBL" id="VBB32445.1"/>
    </source>
</evidence>
<evidence type="ECO:0000256" key="3">
    <source>
        <dbReference type="SAM" id="SignalP"/>
    </source>
</evidence>
<evidence type="ECO:0000256" key="1">
    <source>
        <dbReference type="SAM" id="MobiDB-lite"/>
    </source>
</evidence>
<sequence>MMRSNGHIIPIILILTVYCAKQRELSEVSRFNARKKENVRFPPRKNENIRSNPRKNANVGFTPQKNENIRFTKRKNKNVTIAMTLASTTTMLTMMTTAINTTTMSAMMTATRTATMLTIMKTAMDTRTMPMKAMTTNTMIGNISQYNTTTLSLLRQVNGMKSKSSYTKGKTTQMILIVGAIAGAIICLIIFSLTFFGAVFPLKYRK</sequence>
<feature type="chain" id="PRO_5019839209" evidence="3">
    <location>
        <begin position="23"/>
        <end position="206"/>
    </location>
</feature>
<organism evidence="4 5">
    <name type="scientific">Acanthocheilonema viteae</name>
    <name type="common">Filarial nematode worm</name>
    <name type="synonym">Dipetalonema viteae</name>
    <dbReference type="NCBI Taxonomy" id="6277"/>
    <lineage>
        <taxon>Eukaryota</taxon>
        <taxon>Metazoa</taxon>
        <taxon>Ecdysozoa</taxon>
        <taxon>Nematoda</taxon>
        <taxon>Chromadorea</taxon>
        <taxon>Rhabditida</taxon>
        <taxon>Spirurina</taxon>
        <taxon>Spiruromorpha</taxon>
        <taxon>Filarioidea</taxon>
        <taxon>Onchocercidae</taxon>
        <taxon>Acanthocheilonema</taxon>
    </lineage>
</organism>
<keyword evidence="2" id="KW-0472">Membrane</keyword>
<keyword evidence="3" id="KW-0732">Signal</keyword>
<feature type="region of interest" description="Disordered" evidence="1">
    <location>
        <begin position="43"/>
        <end position="62"/>
    </location>
</feature>
<protein>
    <submittedName>
        <fullName evidence="4">Uncharacterized protein</fullName>
    </submittedName>
</protein>
<keyword evidence="2" id="KW-1133">Transmembrane helix</keyword>
<feature type="transmembrane region" description="Helical" evidence="2">
    <location>
        <begin position="174"/>
        <end position="200"/>
    </location>
</feature>
<evidence type="ECO:0000256" key="2">
    <source>
        <dbReference type="SAM" id="Phobius"/>
    </source>
</evidence>
<gene>
    <name evidence="4" type="ORF">NAV_LOCUS7236</name>
</gene>